<evidence type="ECO:0000256" key="1">
    <source>
        <dbReference type="ARBA" id="ARBA00004162"/>
    </source>
</evidence>
<dbReference type="InterPro" id="IPR011009">
    <property type="entry name" value="Kinase-like_dom_sf"/>
</dbReference>
<dbReference type="SMART" id="SM00220">
    <property type="entry name" value="S_TKc"/>
    <property type="match status" value="1"/>
</dbReference>
<feature type="binding site" evidence="21">
    <location>
        <position position="333"/>
    </location>
    <ligand>
        <name>ATP</name>
        <dbReference type="ChEBI" id="CHEBI:30616"/>
    </ligand>
</feature>
<dbReference type="SUPFAM" id="SSF52058">
    <property type="entry name" value="L domain-like"/>
    <property type="match status" value="1"/>
</dbReference>
<keyword evidence="14 21" id="KW-0067">ATP-binding</keyword>
<evidence type="ECO:0000256" key="23">
    <source>
        <dbReference type="SAM" id="SignalP"/>
    </source>
</evidence>
<comment type="catalytic activity">
    <reaction evidence="20">
        <text>L-seryl-[protein] + ATP = O-phospho-L-seryl-[protein] + ADP + H(+)</text>
        <dbReference type="Rhea" id="RHEA:17989"/>
        <dbReference type="Rhea" id="RHEA-COMP:9863"/>
        <dbReference type="Rhea" id="RHEA-COMP:11604"/>
        <dbReference type="ChEBI" id="CHEBI:15378"/>
        <dbReference type="ChEBI" id="CHEBI:29999"/>
        <dbReference type="ChEBI" id="CHEBI:30616"/>
        <dbReference type="ChEBI" id="CHEBI:83421"/>
        <dbReference type="ChEBI" id="CHEBI:456216"/>
        <dbReference type="EC" id="2.7.11.1"/>
    </reaction>
</comment>
<dbReference type="InterPro" id="IPR017441">
    <property type="entry name" value="Protein_kinase_ATP_BS"/>
</dbReference>
<keyword evidence="16 22" id="KW-0472">Membrane</keyword>
<evidence type="ECO:0000256" key="2">
    <source>
        <dbReference type="ARBA" id="ARBA00004479"/>
    </source>
</evidence>
<feature type="transmembrane region" description="Helical" evidence="22">
    <location>
        <begin position="242"/>
        <end position="265"/>
    </location>
</feature>
<dbReference type="AlphaFoldDB" id="A0A7N0TRZ9"/>
<keyword evidence="6" id="KW-0723">Serine/threonine-protein kinase</keyword>
<evidence type="ECO:0000256" key="18">
    <source>
        <dbReference type="ARBA" id="ARBA00023180"/>
    </source>
</evidence>
<evidence type="ECO:0000313" key="25">
    <source>
        <dbReference type="EnsemblPlants" id="Kaladp0043s0196.1.v1.1"/>
    </source>
</evidence>
<keyword evidence="7" id="KW-0433">Leucine-rich repeat</keyword>
<evidence type="ECO:0000259" key="24">
    <source>
        <dbReference type="PROSITE" id="PS50011"/>
    </source>
</evidence>
<evidence type="ECO:0000256" key="4">
    <source>
        <dbReference type="ARBA" id="ARBA00012513"/>
    </source>
</evidence>
<reference evidence="25" key="1">
    <citation type="submission" date="2021-01" db="UniProtKB">
        <authorList>
            <consortium name="EnsemblPlants"/>
        </authorList>
    </citation>
    <scope>IDENTIFICATION</scope>
</reference>
<dbReference type="InterPro" id="IPR013210">
    <property type="entry name" value="LRR_N_plant-typ"/>
</dbReference>
<evidence type="ECO:0000256" key="16">
    <source>
        <dbReference type="ARBA" id="ARBA00023136"/>
    </source>
</evidence>
<comment type="subcellular location">
    <subcellularLocation>
        <location evidence="1">Cell membrane</location>
        <topology evidence="1">Single-pass membrane protein</topology>
    </subcellularLocation>
    <subcellularLocation>
        <location evidence="2">Membrane</location>
        <topology evidence="2">Single-pass type I membrane protein</topology>
    </subcellularLocation>
</comment>
<sequence length="628" mass="69256">MGRVRSGLVSARPLLLPLVFHSLAYIVSANLEGDALHSLRISLKDPNNVLQSWDPTLVNPCTWFHVTCNNENSVIRVDLGNAALSGQLVSQLGLLKNLQYLELYSNNISGPIPNDLGNLTNLVSLDLYLNSFSGPIPDTLGKLTKLRFLRLNNNSLTGTIPMSLTNITALQVLDLSNNRLSGPVPDNGSFSLFTPISFANNLNLCGPVTGEPCPGAPPFSPPPPFVPPSRVASPGDSNPTGAIAGGVAIGAALLFAVPAIGFAWWRRRKPQEHFFDVPAEEDPEVHLGQLKRFSLRELQVATDYFNNKNILGRGGFGKVYKGRLADGSLVAVKRLKEERTPGGELQFQTEVEMISMAVHRNLLRLRGFCMTPTERLLVYPYMANGSVASCLRERLPSEPPLDWPTRKRIALGSARGLSYLHDHCDPKIIHRDVKAANILLDEEFVAVVGDFGLAKLMDYKDTHVTTAVRGTIGHIAPEYLSTGKSSEKTDVFGYGIMLLELITGQRAFDLARLANDDDVMLLDWVKGLLKEKKLEMLVDPDLQTNYVESEVEQLIQVALLCTQSSPMDRPKMSEVVRMLEGDGLAEKWEEWQKVEVVRQELDLAPPRNSEWILDSTDNLRAVELSGPR</sequence>
<evidence type="ECO:0000256" key="12">
    <source>
        <dbReference type="ARBA" id="ARBA00022741"/>
    </source>
</evidence>
<comment type="catalytic activity">
    <reaction evidence="19">
        <text>L-threonyl-[protein] + ATP = O-phospho-L-threonyl-[protein] + ADP + H(+)</text>
        <dbReference type="Rhea" id="RHEA:46608"/>
        <dbReference type="Rhea" id="RHEA-COMP:11060"/>
        <dbReference type="Rhea" id="RHEA-COMP:11605"/>
        <dbReference type="ChEBI" id="CHEBI:15378"/>
        <dbReference type="ChEBI" id="CHEBI:30013"/>
        <dbReference type="ChEBI" id="CHEBI:30616"/>
        <dbReference type="ChEBI" id="CHEBI:61977"/>
        <dbReference type="ChEBI" id="CHEBI:456216"/>
        <dbReference type="EC" id="2.7.11.1"/>
    </reaction>
</comment>
<dbReference type="Gene3D" id="3.80.10.10">
    <property type="entry name" value="Ribonuclease Inhibitor"/>
    <property type="match status" value="1"/>
</dbReference>
<dbReference type="Pfam" id="PF12799">
    <property type="entry name" value="LRR_4"/>
    <property type="match status" value="1"/>
</dbReference>
<evidence type="ECO:0000256" key="9">
    <source>
        <dbReference type="ARBA" id="ARBA00022692"/>
    </source>
</evidence>
<keyword evidence="5" id="KW-1003">Cell membrane</keyword>
<keyword evidence="26" id="KW-1185">Reference proteome</keyword>
<evidence type="ECO:0000256" key="8">
    <source>
        <dbReference type="ARBA" id="ARBA00022679"/>
    </source>
</evidence>
<dbReference type="Gramene" id="Kaladp0043s0196.1.v1.1">
    <property type="protein sequence ID" value="Kaladp0043s0196.1.v1.1"/>
    <property type="gene ID" value="Kaladp0043s0196.v1.1"/>
</dbReference>
<evidence type="ECO:0000256" key="22">
    <source>
        <dbReference type="SAM" id="Phobius"/>
    </source>
</evidence>
<evidence type="ECO:0000256" key="10">
    <source>
        <dbReference type="ARBA" id="ARBA00022729"/>
    </source>
</evidence>
<dbReference type="InterPro" id="IPR001245">
    <property type="entry name" value="Ser-Thr/Tyr_kinase_cat_dom"/>
</dbReference>
<evidence type="ECO:0000256" key="19">
    <source>
        <dbReference type="ARBA" id="ARBA00047899"/>
    </source>
</evidence>
<dbReference type="InterPro" id="IPR032675">
    <property type="entry name" value="LRR_dom_sf"/>
</dbReference>
<feature type="chain" id="PRO_5029862901" description="non-specific serine/threonine protein kinase" evidence="23">
    <location>
        <begin position="30"/>
        <end position="628"/>
    </location>
</feature>
<dbReference type="PANTHER" id="PTHR47988">
    <property type="entry name" value="SOMATIC EMBRYOGENESIS RECEPTOR KINASE 1"/>
    <property type="match status" value="1"/>
</dbReference>
<keyword evidence="13" id="KW-0418">Kinase</keyword>
<comment type="similarity">
    <text evidence="3">Belongs to the protein kinase superfamily. Ser/Thr protein kinase family.</text>
</comment>
<dbReference type="InterPro" id="IPR008271">
    <property type="entry name" value="Ser/Thr_kinase_AS"/>
</dbReference>
<dbReference type="FunFam" id="1.10.510.10:FF:000016">
    <property type="entry name" value="Somatic embryogenesis receptor-like kinase 1"/>
    <property type="match status" value="1"/>
</dbReference>
<evidence type="ECO:0000256" key="14">
    <source>
        <dbReference type="ARBA" id="ARBA00022840"/>
    </source>
</evidence>
<dbReference type="EC" id="2.7.11.1" evidence="4"/>
<dbReference type="PROSITE" id="PS50011">
    <property type="entry name" value="PROTEIN_KINASE_DOM"/>
    <property type="match status" value="1"/>
</dbReference>
<evidence type="ECO:0000256" key="21">
    <source>
        <dbReference type="PROSITE-ProRule" id="PRU10141"/>
    </source>
</evidence>
<evidence type="ECO:0000256" key="17">
    <source>
        <dbReference type="ARBA" id="ARBA00023170"/>
    </source>
</evidence>
<proteinExistence type="inferred from homology"/>
<dbReference type="Pfam" id="PF00560">
    <property type="entry name" value="LRR_1"/>
    <property type="match status" value="2"/>
</dbReference>
<dbReference type="Gene3D" id="3.30.200.20">
    <property type="entry name" value="Phosphorylase Kinase, domain 1"/>
    <property type="match status" value="1"/>
</dbReference>
<evidence type="ECO:0000256" key="11">
    <source>
        <dbReference type="ARBA" id="ARBA00022737"/>
    </source>
</evidence>
<dbReference type="InterPro" id="IPR025875">
    <property type="entry name" value="Leu-rich_rpt_4"/>
</dbReference>
<dbReference type="Gene3D" id="1.10.510.10">
    <property type="entry name" value="Transferase(Phosphotransferase) domain 1"/>
    <property type="match status" value="1"/>
</dbReference>
<evidence type="ECO:0000256" key="5">
    <source>
        <dbReference type="ARBA" id="ARBA00022475"/>
    </source>
</evidence>
<evidence type="ECO:0000256" key="6">
    <source>
        <dbReference type="ARBA" id="ARBA00022527"/>
    </source>
</evidence>
<organism evidence="25 26">
    <name type="scientific">Kalanchoe fedtschenkoi</name>
    <name type="common">Lavender scallops</name>
    <name type="synonym">South American air plant</name>
    <dbReference type="NCBI Taxonomy" id="63787"/>
    <lineage>
        <taxon>Eukaryota</taxon>
        <taxon>Viridiplantae</taxon>
        <taxon>Streptophyta</taxon>
        <taxon>Embryophyta</taxon>
        <taxon>Tracheophyta</taxon>
        <taxon>Spermatophyta</taxon>
        <taxon>Magnoliopsida</taxon>
        <taxon>eudicotyledons</taxon>
        <taxon>Gunneridae</taxon>
        <taxon>Pentapetalae</taxon>
        <taxon>Saxifragales</taxon>
        <taxon>Crassulaceae</taxon>
        <taxon>Kalanchoe</taxon>
    </lineage>
</organism>
<evidence type="ECO:0000256" key="20">
    <source>
        <dbReference type="ARBA" id="ARBA00048679"/>
    </source>
</evidence>
<accession>A0A7N0TRZ9</accession>
<dbReference type="PROSITE" id="PS00107">
    <property type="entry name" value="PROTEIN_KINASE_ATP"/>
    <property type="match status" value="1"/>
</dbReference>
<dbReference type="Pfam" id="PF08263">
    <property type="entry name" value="LRRNT_2"/>
    <property type="match status" value="1"/>
</dbReference>
<dbReference type="Pfam" id="PF07714">
    <property type="entry name" value="PK_Tyr_Ser-Thr"/>
    <property type="match status" value="1"/>
</dbReference>
<dbReference type="FunFam" id="3.80.10.10:FF:000024">
    <property type="entry name" value="Somatic embryogenesis receptor kinase 1"/>
    <property type="match status" value="1"/>
</dbReference>
<evidence type="ECO:0000256" key="3">
    <source>
        <dbReference type="ARBA" id="ARBA00008684"/>
    </source>
</evidence>
<keyword evidence="8" id="KW-0808">Transferase</keyword>
<dbReference type="GO" id="GO:0004674">
    <property type="term" value="F:protein serine/threonine kinase activity"/>
    <property type="evidence" value="ECO:0007669"/>
    <property type="project" value="UniProtKB-KW"/>
</dbReference>
<dbReference type="GO" id="GO:0005886">
    <property type="term" value="C:plasma membrane"/>
    <property type="evidence" value="ECO:0007669"/>
    <property type="project" value="UniProtKB-SubCell"/>
</dbReference>
<dbReference type="Proteomes" id="UP000594263">
    <property type="component" value="Unplaced"/>
</dbReference>
<evidence type="ECO:0000256" key="15">
    <source>
        <dbReference type="ARBA" id="ARBA00022989"/>
    </source>
</evidence>
<keyword evidence="9 22" id="KW-0812">Transmembrane</keyword>
<dbReference type="OMA" id="QIALDWP"/>
<dbReference type="InterPro" id="IPR001611">
    <property type="entry name" value="Leu-rich_rpt"/>
</dbReference>
<dbReference type="PROSITE" id="PS00108">
    <property type="entry name" value="PROTEIN_KINASE_ST"/>
    <property type="match status" value="1"/>
</dbReference>
<dbReference type="EnsemblPlants" id="Kaladp0043s0196.1.v1.1">
    <property type="protein sequence ID" value="Kaladp0043s0196.1.v1.1"/>
    <property type="gene ID" value="Kaladp0043s0196.v1.1"/>
</dbReference>
<dbReference type="SUPFAM" id="SSF56112">
    <property type="entry name" value="Protein kinase-like (PK-like)"/>
    <property type="match status" value="1"/>
</dbReference>
<keyword evidence="15 22" id="KW-1133">Transmembrane helix</keyword>
<dbReference type="FunFam" id="3.30.200.20:FF:000015">
    <property type="entry name" value="Somatic embryogenesis receptor kinase 1"/>
    <property type="match status" value="1"/>
</dbReference>
<feature type="signal peptide" evidence="23">
    <location>
        <begin position="1"/>
        <end position="29"/>
    </location>
</feature>
<dbReference type="GO" id="GO:0005524">
    <property type="term" value="F:ATP binding"/>
    <property type="evidence" value="ECO:0007669"/>
    <property type="project" value="UniProtKB-UniRule"/>
</dbReference>
<name>A0A7N0TRZ9_KALFE</name>
<evidence type="ECO:0000256" key="13">
    <source>
        <dbReference type="ARBA" id="ARBA00022777"/>
    </source>
</evidence>
<evidence type="ECO:0000313" key="26">
    <source>
        <dbReference type="Proteomes" id="UP000594263"/>
    </source>
</evidence>
<keyword evidence="12 21" id="KW-0547">Nucleotide-binding</keyword>
<keyword evidence="11" id="KW-0677">Repeat</keyword>
<keyword evidence="10 23" id="KW-0732">Signal</keyword>
<keyword evidence="18" id="KW-0325">Glycoprotein</keyword>
<keyword evidence="17" id="KW-0675">Receptor</keyword>
<dbReference type="InterPro" id="IPR000719">
    <property type="entry name" value="Prot_kinase_dom"/>
</dbReference>
<feature type="domain" description="Protein kinase" evidence="24">
    <location>
        <begin position="305"/>
        <end position="589"/>
    </location>
</feature>
<protein>
    <recommendedName>
        <fullName evidence="4">non-specific serine/threonine protein kinase</fullName>
        <ecNumber evidence="4">2.7.11.1</ecNumber>
    </recommendedName>
</protein>
<evidence type="ECO:0000256" key="7">
    <source>
        <dbReference type="ARBA" id="ARBA00022614"/>
    </source>
</evidence>